<comment type="subcellular location">
    <subcellularLocation>
        <location evidence="2">Cytoplasm</location>
    </subcellularLocation>
    <subcellularLocation>
        <location evidence="1">Nucleus</location>
    </subcellularLocation>
</comment>
<keyword evidence="4" id="KW-0963">Cytoplasm</keyword>
<dbReference type="GO" id="GO:0008104">
    <property type="term" value="P:intracellular protein localization"/>
    <property type="evidence" value="ECO:0007669"/>
    <property type="project" value="TreeGrafter"/>
</dbReference>
<organism evidence="7 8">
    <name type="scientific">Parascedosporium putredinis</name>
    <dbReference type="NCBI Taxonomy" id="1442378"/>
    <lineage>
        <taxon>Eukaryota</taxon>
        <taxon>Fungi</taxon>
        <taxon>Dikarya</taxon>
        <taxon>Ascomycota</taxon>
        <taxon>Pezizomycotina</taxon>
        <taxon>Sordariomycetes</taxon>
        <taxon>Hypocreomycetidae</taxon>
        <taxon>Microascales</taxon>
        <taxon>Microascaceae</taxon>
        <taxon>Parascedosporium</taxon>
    </lineage>
</organism>
<dbReference type="OrthoDB" id="4072855at2759"/>
<keyword evidence="5" id="KW-0539">Nucleus</keyword>
<evidence type="ECO:0000256" key="2">
    <source>
        <dbReference type="ARBA" id="ARBA00004496"/>
    </source>
</evidence>
<comment type="similarity">
    <text evidence="3">Belongs to the DIF1/spd1 family.</text>
</comment>
<evidence type="ECO:0000313" key="8">
    <source>
        <dbReference type="Proteomes" id="UP000838763"/>
    </source>
</evidence>
<name>A0A9P1M5K3_9PEZI</name>
<keyword evidence="8" id="KW-1185">Reference proteome</keyword>
<evidence type="ECO:0000256" key="3">
    <source>
        <dbReference type="ARBA" id="ARBA00005459"/>
    </source>
</evidence>
<dbReference type="EMBL" id="CALLCH030000001">
    <property type="protein sequence ID" value="CAI4211101.1"/>
    <property type="molecule type" value="Genomic_DNA"/>
</dbReference>
<feature type="region of interest" description="Disordered" evidence="6">
    <location>
        <begin position="1"/>
        <end position="47"/>
    </location>
</feature>
<dbReference type="PANTHER" id="PTHR28081:SF1">
    <property type="entry name" value="DAMAGE-REGULATED IMPORT FACILITATOR 1"/>
    <property type="match status" value="1"/>
</dbReference>
<sequence length="220" mass="23756">MTGPRTKRQFAGASADPSQRQITTYFANSSTPPSDHPSSSLARHATSSAAAAQASLPASTQSSLLNVGMRIRKSVPEGYKTGSTYSGFKLWDEREDTTMAVQRRRKAATGTVVHRELMPFCGIHSVGGISSQPAFAPELDNVPGLTSSQESVESIFDEDVGNAKKRFYADEADEEELQLPCGSLDRLLTSPDVDQENMAVDDFEEAAFLDAAVFSPEMDI</sequence>
<dbReference type="Pfam" id="PF08591">
    <property type="entry name" value="RNR_inhib"/>
    <property type="match status" value="1"/>
</dbReference>
<dbReference type="GO" id="GO:1990846">
    <property type="term" value="F:ribonucleoside-diphosphate reductase inhibitor activity"/>
    <property type="evidence" value="ECO:0007669"/>
    <property type="project" value="TreeGrafter"/>
</dbReference>
<feature type="compositionally biased region" description="Low complexity" evidence="6">
    <location>
        <begin position="29"/>
        <end position="47"/>
    </location>
</feature>
<accession>A0A9P1M5K3</accession>
<dbReference type="Proteomes" id="UP000838763">
    <property type="component" value="Unassembled WGS sequence"/>
</dbReference>
<evidence type="ECO:0000256" key="6">
    <source>
        <dbReference type="SAM" id="MobiDB-lite"/>
    </source>
</evidence>
<dbReference type="InterPro" id="IPR013900">
    <property type="entry name" value="RNR_inhibitor"/>
</dbReference>
<evidence type="ECO:0000256" key="5">
    <source>
        <dbReference type="ARBA" id="ARBA00023242"/>
    </source>
</evidence>
<protein>
    <submittedName>
        <fullName evidence="7">Uncharacterized protein</fullName>
    </submittedName>
</protein>
<dbReference type="PANTHER" id="PTHR28081">
    <property type="entry name" value="DAMAGE-REGULATED IMPORT FACILITATOR 1-RELATED"/>
    <property type="match status" value="1"/>
</dbReference>
<reference evidence="7" key="1">
    <citation type="submission" date="2022-11" db="EMBL/GenBank/DDBJ databases">
        <authorList>
            <person name="Scott C."/>
            <person name="Bruce N."/>
        </authorList>
    </citation>
    <scope>NUCLEOTIDE SEQUENCE</scope>
</reference>
<evidence type="ECO:0000313" key="7">
    <source>
        <dbReference type="EMBL" id="CAI4211101.1"/>
    </source>
</evidence>
<gene>
    <name evidence="7" type="ORF">PPNO1_LOCUS898</name>
</gene>
<dbReference type="GO" id="GO:0005737">
    <property type="term" value="C:cytoplasm"/>
    <property type="evidence" value="ECO:0007669"/>
    <property type="project" value="UniProtKB-SubCell"/>
</dbReference>
<proteinExistence type="inferred from homology"/>
<evidence type="ECO:0000256" key="4">
    <source>
        <dbReference type="ARBA" id="ARBA00022490"/>
    </source>
</evidence>
<evidence type="ECO:0000256" key="1">
    <source>
        <dbReference type="ARBA" id="ARBA00004123"/>
    </source>
</evidence>
<dbReference type="GO" id="GO:0005634">
    <property type="term" value="C:nucleus"/>
    <property type="evidence" value="ECO:0007669"/>
    <property type="project" value="UniProtKB-SubCell"/>
</dbReference>
<feature type="compositionally biased region" description="Polar residues" evidence="6">
    <location>
        <begin position="16"/>
        <end position="28"/>
    </location>
</feature>
<comment type="caution">
    <text evidence="7">The sequence shown here is derived from an EMBL/GenBank/DDBJ whole genome shotgun (WGS) entry which is preliminary data.</text>
</comment>
<dbReference type="AlphaFoldDB" id="A0A9P1M5K3"/>